<name>A0A2Z2NL20_9GAMM</name>
<keyword evidence="6" id="KW-0811">Translocation</keyword>
<comment type="subcellular location">
    <subcellularLocation>
        <location evidence="1 9">Cell outer membrane</location>
    </subcellularLocation>
</comment>
<evidence type="ECO:0000256" key="4">
    <source>
        <dbReference type="ARBA" id="ARBA00022729"/>
    </source>
</evidence>
<feature type="compositionally biased region" description="Polar residues" evidence="10">
    <location>
        <begin position="694"/>
        <end position="712"/>
    </location>
</feature>
<dbReference type="InterPro" id="IPR038591">
    <property type="entry name" value="NolW-like_sf"/>
</dbReference>
<evidence type="ECO:0000256" key="11">
    <source>
        <dbReference type="SAM" id="SignalP"/>
    </source>
</evidence>
<feature type="domain" description="NolW-like" evidence="13">
    <location>
        <begin position="188"/>
        <end position="316"/>
    </location>
</feature>
<dbReference type="OrthoDB" id="9775455at2"/>
<feature type="compositionally biased region" description="Acidic residues" evidence="10">
    <location>
        <begin position="716"/>
        <end position="726"/>
    </location>
</feature>
<dbReference type="Pfam" id="PF00263">
    <property type="entry name" value="Secretin"/>
    <property type="match status" value="1"/>
</dbReference>
<feature type="region of interest" description="Disordered" evidence="10">
    <location>
        <begin position="253"/>
        <end position="275"/>
    </location>
</feature>
<dbReference type="InterPro" id="IPR003522">
    <property type="entry name" value="T3SS_OM_pore_YscC"/>
</dbReference>
<evidence type="ECO:0000256" key="6">
    <source>
        <dbReference type="ARBA" id="ARBA00023010"/>
    </source>
</evidence>
<dbReference type="GO" id="GO:0015627">
    <property type="term" value="C:type II protein secretion system complex"/>
    <property type="evidence" value="ECO:0007669"/>
    <property type="project" value="TreeGrafter"/>
</dbReference>
<feature type="compositionally biased region" description="Polar residues" evidence="10">
    <location>
        <begin position="254"/>
        <end position="263"/>
    </location>
</feature>
<dbReference type="GO" id="GO:0009306">
    <property type="term" value="P:protein secretion"/>
    <property type="evidence" value="ECO:0007669"/>
    <property type="project" value="InterPro"/>
</dbReference>
<evidence type="ECO:0000259" key="12">
    <source>
        <dbReference type="Pfam" id="PF00263"/>
    </source>
</evidence>
<evidence type="ECO:0000256" key="1">
    <source>
        <dbReference type="ARBA" id="ARBA00004442"/>
    </source>
</evidence>
<dbReference type="InterPro" id="IPR050810">
    <property type="entry name" value="Bact_Secretion_Sys_Channel"/>
</dbReference>
<keyword evidence="7" id="KW-0472">Membrane</keyword>
<dbReference type="PRINTS" id="PR01337">
    <property type="entry name" value="TYPE3OMGPROT"/>
</dbReference>
<sequence>MNALSSISRPLRTVFGSSLLSVLLLAPLANAADVPGLEKAVLINAREQPIDLFLGELFGQLGVPTRVSENVIGSVNGDFRKDARDVFKDISSSFQLSVYYDGAVAYIYPSNEIVHKVLYMPNSSAKAIERSARKLSLVDQYNTLSVADVGLVVTGAQRFVEQVEGLSEAIRKAKGTAAPAPVTHDTYRTFQLRYAWAADVSLDIGKSTVVVPGVASLIRSLIEPGALGATSAGAGLASDPSTLEGLRGKGLKGVSNQATQGGKQQAGRAVAANDNGSTSSTRIVADALSNSVIIRDRADRMGSYEELIRSLDKEPKMIEIEATIIDLDTDKLRELGINWRSQGSDGEALVSDGTLTDQFLQSDATGAGGFISLVLGSQQQFIARIKALETQGAARIVSKPHVMTLSNVEALLDTTSTFFVRVEGQEEVDLFDVSVGTTLRVTPHVYERDGRSQIKLRVNIQDGSTSDQEVDRIPVVENSTITTQAIVDVGQSLLIGGLVRESKSNGTSRVPVLGSIPILGALFRSQTKSSTRKERMFLITPRVTNSDFAGKRYEAPIFSGNEADIIQSAPARLDVTRKALSQLDEVYPAQSVLPRGSELATDNAVRADKFYPVLQPGVEQAPAAVPAQPRTLRDRLPPRQDTVEAEEGMQKVALQDDIQLPAQSAPAIETTAELIENGGDDGWQIVPSVPTVKIQSSGSAATISKASPSTKRSVPVDDDGWQEVTQ</sequence>
<evidence type="ECO:0000313" key="14">
    <source>
        <dbReference type="EMBL" id="ASJ70498.1"/>
    </source>
</evidence>
<dbReference type="InterPro" id="IPR004846">
    <property type="entry name" value="T2SS/T3SS_dom"/>
</dbReference>
<dbReference type="InterPro" id="IPR004845">
    <property type="entry name" value="T2SS_GspD_CS"/>
</dbReference>
<dbReference type="Gene3D" id="3.30.1370.120">
    <property type="match status" value="1"/>
</dbReference>
<evidence type="ECO:0000256" key="5">
    <source>
        <dbReference type="ARBA" id="ARBA00022927"/>
    </source>
</evidence>
<keyword evidence="8" id="KW-0998">Cell outer membrane</keyword>
<evidence type="ECO:0000256" key="8">
    <source>
        <dbReference type="ARBA" id="ARBA00023237"/>
    </source>
</evidence>
<dbReference type="RefSeq" id="WP_157735710.1">
    <property type="nucleotide sequence ID" value="NZ_CP018632.1"/>
</dbReference>
<evidence type="ECO:0000259" key="13">
    <source>
        <dbReference type="Pfam" id="PF03958"/>
    </source>
</evidence>
<dbReference type="PANTHER" id="PTHR30332">
    <property type="entry name" value="PROBABLE GENERAL SECRETION PATHWAY PROTEIN D"/>
    <property type="match status" value="1"/>
</dbReference>
<keyword evidence="15" id="KW-1185">Reference proteome</keyword>
<evidence type="ECO:0000313" key="15">
    <source>
        <dbReference type="Proteomes" id="UP000250079"/>
    </source>
</evidence>
<accession>A0A2Z2NL20</accession>
<evidence type="ECO:0000256" key="7">
    <source>
        <dbReference type="ARBA" id="ARBA00023136"/>
    </source>
</evidence>
<evidence type="ECO:0000256" key="10">
    <source>
        <dbReference type="SAM" id="MobiDB-lite"/>
    </source>
</evidence>
<dbReference type="PROSITE" id="PS00875">
    <property type="entry name" value="T2SP_D"/>
    <property type="match status" value="1"/>
</dbReference>
<gene>
    <name evidence="14" type="primary">spiA</name>
    <name evidence="14" type="ORF">IMCC3135_01920</name>
</gene>
<feature type="domain" description="Type II/III secretion system secretin-like" evidence="12">
    <location>
        <begin position="387"/>
        <end position="544"/>
    </location>
</feature>
<evidence type="ECO:0000256" key="2">
    <source>
        <dbReference type="ARBA" id="ARBA00007032"/>
    </source>
</evidence>
<feature type="chain" id="PRO_5016381272" evidence="11">
    <location>
        <begin position="32"/>
        <end position="726"/>
    </location>
</feature>
<reference evidence="14 15" key="1">
    <citation type="submission" date="2016-12" db="EMBL/GenBank/DDBJ databases">
        <authorList>
            <person name="Song W.-J."/>
            <person name="Kurnit D.M."/>
        </authorList>
    </citation>
    <scope>NUCLEOTIDE SEQUENCE [LARGE SCALE GENOMIC DNA]</scope>
    <source>
        <strain evidence="14 15">IMCC3135</strain>
    </source>
</reference>
<comment type="similarity">
    <text evidence="2">Belongs to the bacterial secretin family. T3SS SctC subfamily.</text>
</comment>
<dbReference type="Proteomes" id="UP000250079">
    <property type="component" value="Chromosome"/>
</dbReference>
<dbReference type="GO" id="GO:0009279">
    <property type="term" value="C:cell outer membrane"/>
    <property type="evidence" value="ECO:0007669"/>
    <property type="project" value="UniProtKB-SubCell"/>
</dbReference>
<dbReference type="KEGG" id="gai:IMCC3135_01920"/>
<evidence type="ECO:0000256" key="3">
    <source>
        <dbReference type="ARBA" id="ARBA00022448"/>
    </source>
</evidence>
<protein>
    <submittedName>
        <fullName evidence="14">Type III secretion system outer membrane protein SpiA</fullName>
    </submittedName>
</protein>
<dbReference type="AlphaFoldDB" id="A0A2Z2NL20"/>
<proteinExistence type="inferred from homology"/>
<keyword evidence="3 9" id="KW-0813">Transport</keyword>
<dbReference type="InterPro" id="IPR005644">
    <property type="entry name" value="NolW-like"/>
</dbReference>
<dbReference type="Pfam" id="PF03958">
    <property type="entry name" value="Secretin_N"/>
    <property type="match status" value="1"/>
</dbReference>
<feature type="signal peptide" evidence="11">
    <location>
        <begin position="1"/>
        <end position="31"/>
    </location>
</feature>
<feature type="region of interest" description="Disordered" evidence="10">
    <location>
        <begin position="694"/>
        <end position="726"/>
    </location>
</feature>
<organism evidence="14 15">
    <name type="scientific">Granulosicoccus antarcticus IMCC3135</name>
    <dbReference type="NCBI Taxonomy" id="1192854"/>
    <lineage>
        <taxon>Bacteria</taxon>
        <taxon>Pseudomonadati</taxon>
        <taxon>Pseudomonadota</taxon>
        <taxon>Gammaproteobacteria</taxon>
        <taxon>Chromatiales</taxon>
        <taxon>Granulosicoccaceae</taxon>
        <taxon>Granulosicoccus</taxon>
    </lineage>
</organism>
<dbReference type="EMBL" id="CP018632">
    <property type="protein sequence ID" value="ASJ70498.1"/>
    <property type="molecule type" value="Genomic_DNA"/>
</dbReference>
<dbReference type="PANTHER" id="PTHR30332:SF5">
    <property type="entry name" value="SPI-1 TYPE 3 SECRETION SYSTEM SECRETIN"/>
    <property type="match status" value="1"/>
</dbReference>
<keyword evidence="4 11" id="KW-0732">Signal</keyword>
<dbReference type="Gene3D" id="3.55.50.30">
    <property type="match status" value="1"/>
</dbReference>
<dbReference type="NCBIfam" id="TIGR02516">
    <property type="entry name" value="type_III_yscC"/>
    <property type="match status" value="1"/>
</dbReference>
<evidence type="ECO:0000256" key="9">
    <source>
        <dbReference type="RuleBase" id="RU004004"/>
    </source>
</evidence>
<keyword evidence="5" id="KW-0653">Protein transport</keyword>